<comment type="caution">
    <text evidence="1">The sequence shown here is derived from an EMBL/GenBank/DDBJ whole genome shotgun (WGS) entry which is preliminary data.</text>
</comment>
<dbReference type="RefSeq" id="WP_118258323.1">
    <property type="nucleotide sequence ID" value="NZ_CALBWO010000038.1"/>
</dbReference>
<dbReference type="STRING" id="1121130.GCA_000519105_02267"/>
<dbReference type="Pfam" id="PF02567">
    <property type="entry name" value="PhzC-PhzF"/>
    <property type="match status" value="1"/>
</dbReference>
<accession>A0A412X6P4</accession>
<dbReference type="GO" id="GO:0003824">
    <property type="term" value="F:catalytic activity"/>
    <property type="evidence" value="ECO:0007669"/>
    <property type="project" value="InterPro"/>
</dbReference>
<dbReference type="Proteomes" id="UP000283589">
    <property type="component" value="Unassembled WGS sequence"/>
</dbReference>
<gene>
    <name evidence="1" type="ORF">DWW18_00755</name>
</gene>
<name>A0A412X6P4_9BACT</name>
<evidence type="ECO:0000313" key="1">
    <source>
        <dbReference type="EMBL" id="RGV36755.1"/>
    </source>
</evidence>
<organism evidence="1 2">
    <name type="scientific">Butyricimonas virosa</name>
    <dbReference type="NCBI Taxonomy" id="544645"/>
    <lineage>
        <taxon>Bacteria</taxon>
        <taxon>Pseudomonadati</taxon>
        <taxon>Bacteroidota</taxon>
        <taxon>Bacteroidia</taxon>
        <taxon>Bacteroidales</taxon>
        <taxon>Odoribacteraceae</taxon>
        <taxon>Butyricimonas</taxon>
    </lineage>
</organism>
<sequence length="121" mass="13359">MVPNFKEISILSKEMKCISIHCFALTESDIDNAPTAVCRNFVPLYSINEEAATGTSNCALTCYLHNLGIRPQRYIFEQGHNLSSVSRIIVELKTDTDILDVRVGGDGIIEGVLNKNTSILE</sequence>
<proteinExistence type="predicted"/>
<dbReference type="Gene3D" id="3.10.310.10">
    <property type="entry name" value="Diaminopimelate Epimerase, Chain A, domain 1"/>
    <property type="match status" value="1"/>
</dbReference>
<dbReference type="AlphaFoldDB" id="A0A412X6P4"/>
<dbReference type="InterPro" id="IPR003719">
    <property type="entry name" value="Phenazine_PhzF-like"/>
</dbReference>
<protein>
    <submittedName>
        <fullName evidence="1">PhzF family phenazine biosynthesis protein</fullName>
    </submittedName>
</protein>
<reference evidence="1 2" key="1">
    <citation type="submission" date="2018-08" db="EMBL/GenBank/DDBJ databases">
        <title>A genome reference for cultivated species of the human gut microbiota.</title>
        <authorList>
            <person name="Zou Y."/>
            <person name="Xue W."/>
            <person name="Luo G."/>
        </authorList>
    </citation>
    <scope>NUCLEOTIDE SEQUENCE [LARGE SCALE GENOMIC DNA]</scope>
    <source>
        <strain evidence="1 2">AF14-49</strain>
    </source>
</reference>
<dbReference type="SUPFAM" id="SSF54506">
    <property type="entry name" value="Diaminopimelate epimerase-like"/>
    <property type="match status" value="1"/>
</dbReference>
<dbReference type="EMBL" id="QRZA01000001">
    <property type="protein sequence ID" value="RGV36755.1"/>
    <property type="molecule type" value="Genomic_DNA"/>
</dbReference>
<evidence type="ECO:0000313" key="2">
    <source>
        <dbReference type="Proteomes" id="UP000283589"/>
    </source>
</evidence>